<dbReference type="RefSeq" id="WP_089354989.1">
    <property type="nucleotide sequence ID" value="NZ_FZPD01000001.1"/>
</dbReference>
<reference evidence="2 3" key="1">
    <citation type="submission" date="2017-06" db="EMBL/GenBank/DDBJ databases">
        <authorList>
            <person name="Kim H.J."/>
            <person name="Triplett B.A."/>
        </authorList>
    </citation>
    <scope>NUCLEOTIDE SEQUENCE [LARGE SCALE GENOMIC DNA]</scope>
    <source>
        <strain evidence="2 3">DSM 19307</strain>
    </source>
</reference>
<dbReference type="Proteomes" id="UP000198393">
    <property type="component" value="Unassembled WGS sequence"/>
</dbReference>
<dbReference type="InterPro" id="IPR045175">
    <property type="entry name" value="M28_fam"/>
</dbReference>
<sequence>MKKLTYAIGLVVAFGLMAQDKTAIKYAKTITDSDLKEHLSVLASDEYEGRETGEKGQKMAAEYIANHFKSLGLEAPVDGSYFQSFNLTQSAIGSVYFRKEEDKKIGFEDFIYYSKAETMGEEYINVVMGDDEGTQDIDGSYVAYTTDKLGGLQERAEKAKEDGALGFIVFLTNEDEFSSVLTRFGPYLKQAGLTLGDRDNEADKMIIGGKELAAWMFGKSFEEIKAGDKSELIFNADYLDKPVGTENVLGFLKGSEKPDEVLVVTSHYDHVGIINGEIHNGADDDGSGTVTVLEIAEAFASAADKKKGPKRSVLFMTVTGEEKGLLGSQYYTDTDPIFPLENTVANLNIDMVGRVDDAHSDNSDYIYLIGSDKLSTELHELSENMNKTYTKLELDYTYNDENDPNRFYYRSDHYNFAKNNVPIIFYFNGTHADYHKPTDTIEKIDFATMEKRAKLIFHTAWEIANREERIKVD</sequence>
<feature type="domain" description="Peptidase M28" evidence="1">
    <location>
        <begin position="247"/>
        <end position="458"/>
    </location>
</feature>
<dbReference type="OrthoDB" id="1521787at2"/>
<dbReference type="Pfam" id="PF04389">
    <property type="entry name" value="Peptidase_M28"/>
    <property type="match status" value="1"/>
</dbReference>
<name>A0A239EMI6_EKHLU</name>
<dbReference type="EMBL" id="FZPD01000001">
    <property type="protein sequence ID" value="SNS45243.1"/>
    <property type="molecule type" value="Genomic_DNA"/>
</dbReference>
<dbReference type="InterPro" id="IPR007484">
    <property type="entry name" value="Peptidase_M28"/>
</dbReference>
<dbReference type="InterPro" id="IPR018247">
    <property type="entry name" value="EF_Hand_1_Ca_BS"/>
</dbReference>
<keyword evidence="3" id="KW-1185">Reference proteome</keyword>
<accession>A0A239EMI6</accession>
<organism evidence="2 3">
    <name type="scientific">Ekhidna lutea</name>
    <dbReference type="NCBI Taxonomy" id="447679"/>
    <lineage>
        <taxon>Bacteria</taxon>
        <taxon>Pseudomonadati</taxon>
        <taxon>Bacteroidota</taxon>
        <taxon>Cytophagia</taxon>
        <taxon>Cytophagales</taxon>
        <taxon>Reichenbachiellaceae</taxon>
        <taxon>Ekhidna</taxon>
    </lineage>
</organism>
<dbReference type="Gene3D" id="3.40.630.10">
    <property type="entry name" value="Zn peptidases"/>
    <property type="match status" value="2"/>
</dbReference>
<protein>
    <submittedName>
        <fullName evidence="2">Peptidase family M28</fullName>
    </submittedName>
</protein>
<dbReference type="AlphaFoldDB" id="A0A239EMI6"/>
<dbReference type="PANTHER" id="PTHR12147:SF26">
    <property type="entry name" value="PEPTIDASE M28 DOMAIN-CONTAINING PROTEIN"/>
    <property type="match status" value="1"/>
</dbReference>
<dbReference type="PANTHER" id="PTHR12147">
    <property type="entry name" value="METALLOPEPTIDASE M28 FAMILY MEMBER"/>
    <property type="match status" value="1"/>
</dbReference>
<dbReference type="SUPFAM" id="SSF53187">
    <property type="entry name" value="Zn-dependent exopeptidases"/>
    <property type="match status" value="1"/>
</dbReference>
<proteinExistence type="predicted"/>
<evidence type="ECO:0000259" key="1">
    <source>
        <dbReference type="Pfam" id="PF04389"/>
    </source>
</evidence>
<evidence type="ECO:0000313" key="3">
    <source>
        <dbReference type="Proteomes" id="UP000198393"/>
    </source>
</evidence>
<dbReference type="GO" id="GO:0008235">
    <property type="term" value="F:metalloexopeptidase activity"/>
    <property type="evidence" value="ECO:0007669"/>
    <property type="project" value="InterPro"/>
</dbReference>
<dbReference type="GO" id="GO:0006508">
    <property type="term" value="P:proteolysis"/>
    <property type="evidence" value="ECO:0007669"/>
    <property type="project" value="InterPro"/>
</dbReference>
<evidence type="ECO:0000313" key="2">
    <source>
        <dbReference type="EMBL" id="SNS45243.1"/>
    </source>
</evidence>
<gene>
    <name evidence="2" type="ORF">SAMN05421640_0207</name>
</gene>
<dbReference type="PROSITE" id="PS00018">
    <property type="entry name" value="EF_HAND_1"/>
    <property type="match status" value="1"/>
</dbReference>